<dbReference type="EMBL" id="LBOZ01000001">
    <property type="protein sequence ID" value="KKP48313.1"/>
    <property type="molecule type" value="Genomic_DNA"/>
</dbReference>
<keyword evidence="3" id="KW-0808">Transferase</keyword>
<dbReference type="Pfam" id="PF00535">
    <property type="entry name" value="Glycos_transf_2"/>
    <property type="match status" value="1"/>
</dbReference>
<dbReference type="Gene3D" id="3.90.550.10">
    <property type="entry name" value="Spore Coat Polysaccharide Biosynthesis Protein SpsA, Chain A"/>
    <property type="match status" value="1"/>
</dbReference>
<comment type="caution">
    <text evidence="3">The sequence shown here is derived from an EMBL/GenBank/DDBJ whole genome shotgun (WGS) entry which is preliminary data.</text>
</comment>
<evidence type="ECO:0000256" key="1">
    <source>
        <dbReference type="SAM" id="Phobius"/>
    </source>
</evidence>
<dbReference type="CDD" id="cd02511">
    <property type="entry name" value="Beta4Glucosyltransferase"/>
    <property type="match status" value="1"/>
</dbReference>
<dbReference type="AlphaFoldDB" id="A0A0F9ZV49"/>
<evidence type="ECO:0000313" key="3">
    <source>
        <dbReference type="EMBL" id="KKP48313.1"/>
    </source>
</evidence>
<feature type="domain" description="Glycosyltransferase 2-like" evidence="2">
    <location>
        <begin position="20"/>
        <end position="114"/>
    </location>
</feature>
<proteinExistence type="predicted"/>
<dbReference type="GO" id="GO:0016740">
    <property type="term" value="F:transferase activity"/>
    <property type="evidence" value="ECO:0007669"/>
    <property type="project" value="UniProtKB-KW"/>
</dbReference>
<evidence type="ECO:0000313" key="4">
    <source>
        <dbReference type="Proteomes" id="UP000033995"/>
    </source>
</evidence>
<dbReference type="InterPro" id="IPR029044">
    <property type="entry name" value="Nucleotide-diphossugar_trans"/>
</dbReference>
<gene>
    <name evidence="3" type="ORF">UR38_C0001G0109</name>
</gene>
<dbReference type="PATRIC" id="fig|1618561.3.peg.108"/>
<protein>
    <submittedName>
        <fullName evidence="3">Glycosyl transferase, family 2</fullName>
    </submittedName>
</protein>
<sequence>MIKNVNSPLVTRNPKTVLLSVILATRNEEENIKRCLESVKDIASEIIIFDEYSTDSTREIAEKLGAKVYLEEHHDIFHITKQKALEKANGEWILQLDADEVVTLELVTDILNVVNGQLVTRNSQTDKLFQRHQKLIEQRDGPIGKSTGYTVGYFIPRRNMFLGKPLIHAGVYPDGVIRLVKNGFARFPQKSVHEQIELDGKVGWLNGDLLHYDSPTLKRYLSRLNRYTDLHAEELKVKKLPNNILSFVKYVFLIPTSKFLTLYFRHLGFLDGVNGFLWSFFSALHFPIAYFKYVTDNKDIK</sequence>
<keyword evidence="1" id="KW-1133">Transmembrane helix</keyword>
<accession>A0A0F9ZV49</accession>
<dbReference type="PANTHER" id="PTHR43630:SF2">
    <property type="entry name" value="GLYCOSYLTRANSFERASE"/>
    <property type="match status" value="1"/>
</dbReference>
<dbReference type="PANTHER" id="PTHR43630">
    <property type="entry name" value="POLY-BETA-1,6-N-ACETYL-D-GLUCOSAMINE SYNTHASE"/>
    <property type="match status" value="1"/>
</dbReference>
<feature type="transmembrane region" description="Helical" evidence="1">
    <location>
        <begin position="276"/>
        <end position="295"/>
    </location>
</feature>
<dbReference type="SUPFAM" id="SSF53448">
    <property type="entry name" value="Nucleotide-diphospho-sugar transferases"/>
    <property type="match status" value="1"/>
</dbReference>
<evidence type="ECO:0000259" key="2">
    <source>
        <dbReference type="Pfam" id="PF00535"/>
    </source>
</evidence>
<reference evidence="3 4" key="1">
    <citation type="journal article" date="2015" name="Nature">
        <title>rRNA introns, odd ribosomes, and small enigmatic genomes across a large radiation of phyla.</title>
        <authorList>
            <person name="Brown C.T."/>
            <person name="Hug L.A."/>
            <person name="Thomas B.C."/>
            <person name="Sharon I."/>
            <person name="Castelle C.J."/>
            <person name="Singh A."/>
            <person name="Wilkins M.J."/>
            <person name="Williams K.H."/>
            <person name="Banfield J.F."/>
        </authorList>
    </citation>
    <scope>NUCLEOTIDE SEQUENCE [LARGE SCALE GENOMIC DNA]</scope>
</reference>
<organism evidence="3 4">
    <name type="scientific">Candidatus Woesebacteria bacterium GW2011_GWA2_33_28</name>
    <dbReference type="NCBI Taxonomy" id="1618561"/>
    <lineage>
        <taxon>Bacteria</taxon>
        <taxon>Candidatus Woeseibacteriota</taxon>
    </lineage>
</organism>
<dbReference type="Proteomes" id="UP000033995">
    <property type="component" value="Unassembled WGS sequence"/>
</dbReference>
<keyword evidence="1" id="KW-0472">Membrane</keyword>
<name>A0A0F9ZV49_9BACT</name>
<dbReference type="InterPro" id="IPR001173">
    <property type="entry name" value="Glyco_trans_2-like"/>
</dbReference>
<keyword evidence="1" id="KW-0812">Transmembrane</keyword>